<dbReference type="AlphaFoldDB" id="A0A2U2B6Z9"/>
<evidence type="ECO:0000313" key="1">
    <source>
        <dbReference type="EMBL" id="PWD98814.1"/>
    </source>
</evidence>
<gene>
    <name evidence="1" type="ORF">DDZ16_13830</name>
</gene>
<dbReference type="OrthoDB" id="1122631at2"/>
<dbReference type="RefSeq" id="WP_109265075.1">
    <property type="nucleotide sequence ID" value="NZ_QEWP01000011.1"/>
</dbReference>
<dbReference type="InterPro" id="IPR025342">
    <property type="entry name" value="DUF4248"/>
</dbReference>
<protein>
    <recommendedName>
        <fullName evidence="3">DUF4248 domain-containing protein</fullName>
    </recommendedName>
</protein>
<comment type="caution">
    <text evidence="1">The sequence shown here is derived from an EMBL/GenBank/DDBJ whole genome shotgun (WGS) entry which is preliminary data.</text>
</comment>
<organism evidence="1 2">
    <name type="scientific">Marinilabilia rubra</name>
    <dbReference type="NCBI Taxonomy" id="2162893"/>
    <lineage>
        <taxon>Bacteria</taxon>
        <taxon>Pseudomonadati</taxon>
        <taxon>Bacteroidota</taxon>
        <taxon>Bacteroidia</taxon>
        <taxon>Marinilabiliales</taxon>
        <taxon>Marinilabiliaceae</taxon>
        <taxon>Marinilabilia</taxon>
    </lineage>
</organism>
<proteinExistence type="predicted"/>
<sequence>MEVKIKGCVPKSLFARMYMREGVYARPVEAFTRMLKESREVMDKLRAAGYAPTHKTLTPKQAQIVIDHFGLPDIDSPETKKYFSCSTTVTPSKS</sequence>
<keyword evidence="2" id="KW-1185">Reference proteome</keyword>
<dbReference type="EMBL" id="QEWP01000011">
    <property type="protein sequence ID" value="PWD98814.1"/>
    <property type="molecule type" value="Genomic_DNA"/>
</dbReference>
<reference evidence="1 2" key="1">
    <citation type="submission" date="2018-05" db="EMBL/GenBank/DDBJ databases">
        <title>Marinilabilia rubrum sp. nov., isolated from saltern sediment.</title>
        <authorList>
            <person name="Zhang R."/>
        </authorList>
    </citation>
    <scope>NUCLEOTIDE SEQUENCE [LARGE SCALE GENOMIC DNA]</scope>
    <source>
        <strain evidence="1 2">WTE16</strain>
    </source>
</reference>
<name>A0A2U2B6Z9_9BACT</name>
<dbReference type="Proteomes" id="UP000244956">
    <property type="component" value="Unassembled WGS sequence"/>
</dbReference>
<evidence type="ECO:0008006" key="3">
    <source>
        <dbReference type="Google" id="ProtNLM"/>
    </source>
</evidence>
<dbReference type="Pfam" id="PF14053">
    <property type="entry name" value="DUF4248"/>
    <property type="match status" value="1"/>
</dbReference>
<accession>A0A2U2B6Z9</accession>
<evidence type="ECO:0000313" key="2">
    <source>
        <dbReference type="Proteomes" id="UP000244956"/>
    </source>
</evidence>